<keyword evidence="1" id="KW-0489">Methyltransferase</keyword>
<dbReference type="Gene3D" id="3.40.50.150">
    <property type="entry name" value="Vaccinia Virus protein VP39"/>
    <property type="match status" value="1"/>
</dbReference>
<gene>
    <name evidence="1" type="primary">trmK</name>
    <name evidence="1" type="ORF">MTABA_v1c02830</name>
</gene>
<evidence type="ECO:0000313" key="1">
    <source>
        <dbReference type="EMBL" id="ATZ21486.1"/>
    </source>
</evidence>
<protein>
    <submittedName>
        <fullName evidence="1">tRNA (Adenine22-N1)-methyltransferase</fullName>
    </submittedName>
</protein>
<evidence type="ECO:0000313" key="2">
    <source>
        <dbReference type="Proteomes" id="UP000232223"/>
    </source>
</evidence>
<dbReference type="GO" id="GO:0160105">
    <property type="term" value="F:tRNA (adenine(22)-N1)-methyltransferase activity"/>
    <property type="evidence" value="ECO:0007669"/>
    <property type="project" value="InterPro"/>
</dbReference>
<proteinExistence type="predicted"/>
<sequence>MLTKRLRTIADLIDCCNVVADIGTDHAYLPITLVKEKRTKFAYAVDVNKEPLSWAKKNIKQYNYNEKIQTILSNGLDFVFSENIEKIDVVSICGLGSTTILEIIKKDNEKIDKYIICSNTEISSIRNWVLNKNYSISFEDYIVDSQKGYWVVVIEKNHNNLVNKKDILFGNKTFFQNNKQINTYYENEIKKYEKILSKIDEVKHYDSYNDIKNRIAEIRGYLNEIIKIN</sequence>
<dbReference type="EMBL" id="CP024969">
    <property type="protein sequence ID" value="ATZ21486.1"/>
    <property type="molecule type" value="Genomic_DNA"/>
</dbReference>
<keyword evidence="1" id="KW-0808">Transferase</keyword>
<dbReference type="GO" id="GO:0032259">
    <property type="term" value="P:methylation"/>
    <property type="evidence" value="ECO:0007669"/>
    <property type="project" value="UniProtKB-KW"/>
</dbReference>
<dbReference type="KEGG" id="mtab:MTABA_v1c02830"/>
<dbReference type="AlphaFoldDB" id="A0A2K8P463"/>
<dbReference type="RefSeq" id="WP_100679432.1">
    <property type="nucleotide sequence ID" value="NZ_CP024969.1"/>
</dbReference>
<keyword evidence="2" id="KW-1185">Reference proteome</keyword>
<organism evidence="1 2">
    <name type="scientific">Mesoplasma tabanidae</name>
    <dbReference type="NCBI Taxonomy" id="219745"/>
    <lineage>
        <taxon>Bacteria</taxon>
        <taxon>Bacillati</taxon>
        <taxon>Mycoplasmatota</taxon>
        <taxon>Mollicutes</taxon>
        <taxon>Entomoplasmatales</taxon>
        <taxon>Entomoplasmataceae</taxon>
        <taxon>Mesoplasma</taxon>
    </lineage>
</organism>
<dbReference type="InterPro" id="IPR006901">
    <property type="entry name" value="TrmK"/>
</dbReference>
<name>A0A2K8P463_9MOLU</name>
<dbReference type="OrthoDB" id="5881184at2"/>
<dbReference type="Proteomes" id="UP000232223">
    <property type="component" value="Chromosome"/>
</dbReference>
<dbReference type="PANTHER" id="PTHR38451:SF1">
    <property type="entry name" value="TRNA (ADENINE(22)-N(1))-METHYLTRANSFERASE"/>
    <property type="match status" value="1"/>
</dbReference>
<dbReference type="SUPFAM" id="SSF53335">
    <property type="entry name" value="S-adenosyl-L-methionine-dependent methyltransferases"/>
    <property type="match status" value="1"/>
</dbReference>
<dbReference type="Pfam" id="PF04816">
    <property type="entry name" value="TrmK"/>
    <property type="match status" value="1"/>
</dbReference>
<dbReference type="InterPro" id="IPR029063">
    <property type="entry name" value="SAM-dependent_MTases_sf"/>
</dbReference>
<dbReference type="PANTHER" id="PTHR38451">
    <property type="entry name" value="TRNA (ADENINE(22)-N(1))-METHYLTRANSFERASE"/>
    <property type="match status" value="1"/>
</dbReference>
<reference evidence="1 2" key="1">
    <citation type="submission" date="2017-11" db="EMBL/GenBank/DDBJ databases">
        <title>Genome sequence of Mesoplasma tabanidae BARC 857 (ATCC 49584).</title>
        <authorList>
            <person name="Lo W.-S."/>
            <person name="Kuo C.-H."/>
        </authorList>
    </citation>
    <scope>NUCLEOTIDE SEQUENCE [LARGE SCALE GENOMIC DNA]</scope>
    <source>
        <strain evidence="1 2">BARC 857</strain>
    </source>
</reference>
<dbReference type="PIRSF" id="PIRSF018637">
    <property type="entry name" value="TrmK"/>
    <property type="match status" value="1"/>
</dbReference>
<accession>A0A2K8P463</accession>